<dbReference type="PRINTS" id="PR00867">
    <property type="entry name" value="DNAPOLG"/>
</dbReference>
<dbReference type="Proteomes" id="UP001362899">
    <property type="component" value="Unassembled WGS sequence"/>
</dbReference>
<evidence type="ECO:0000313" key="8">
    <source>
        <dbReference type="Proteomes" id="UP001362899"/>
    </source>
</evidence>
<dbReference type="EC" id="2.7.7.7" evidence="1"/>
<keyword evidence="8" id="KW-1185">Reference proteome</keyword>
<dbReference type="GO" id="GO:0005760">
    <property type="term" value="C:gamma DNA polymerase complex"/>
    <property type="evidence" value="ECO:0007669"/>
    <property type="project" value="InterPro"/>
</dbReference>
<evidence type="ECO:0000256" key="3">
    <source>
        <dbReference type="ARBA" id="ARBA00022695"/>
    </source>
</evidence>
<comment type="caution">
    <text evidence="7">The sequence shown here is derived from an EMBL/GenBank/DDBJ whole genome shotgun (WGS) entry which is preliminary data.</text>
</comment>
<dbReference type="Gene3D" id="3.30.420.390">
    <property type="match status" value="2"/>
</dbReference>
<accession>A0AAV5RI53</accession>
<dbReference type="PANTHER" id="PTHR10267:SF0">
    <property type="entry name" value="DNA POLYMERASE SUBUNIT GAMMA-1"/>
    <property type="match status" value="1"/>
</dbReference>
<dbReference type="InterPro" id="IPR019760">
    <property type="entry name" value="DNA-dir_DNA_pol_A_CS"/>
</dbReference>
<dbReference type="Pfam" id="PF00476">
    <property type="entry name" value="DNA_pol_A"/>
    <property type="match status" value="1"/>
</dbReference>
<feature type="domain" description="DNA-directed DNA polymerase family A palm" evidence="6">
    <location>
        <begin position="683"/>
        <end position="915"/>
    </location>
</feature>
<evidence type="ECO:0000259" key="6">
    <source>
        <dbReference type="SMART" id="SM00482"/>
    </source>
</evidence>
<dbReference type="InterPro" id="IPR041336">
    <property type="entry name" value="DNApol_Exo"/>
</dbReference>
<proteinExistence type="predicted"/>
<gene>
    <name evidence="7" type="ORF">DASB73_021630</name>
</gene>
<keyword evidence="2" id="KW-0808">Transferase</keyword>
<evidence type="ECO:0000256" key="4">
    <source>
        <dbReference type="ARBA" id="ARBA00022932"/>
    </source>
</evidence>
<dbReference type="SUPFAM" id="SSF53098">
    <property type="entry name" value="Ribonuclease H-like"/>
    <property type="match status" value="1"/>
</dbReference>
<organism evidence="7 8">
    <name type="scientific">Starmerella bacillaris</name>
    <name type="common">Yeast</name>
    <name type="synonym">Candida zemplinina</name>
    <dbReference type="NCBI Taxonomy" id="1247836"/>
    <lineage>
        <taxon>Eukaryota</taxon>
        <taxon>Fungi</taxon>
        <taxon>Dikarya</taxon>
        <taxon>Ascomycota</taxon>
        <taxon>Saccharomycotina</taxon>
        <taxon>Dipodascomycetes</taxon>
        <taxon>Dipodascales</taxon>
        <taxon>Trichomonascaceae</taxon>
        <taxon>Starmerella</taxon>
    </lineage>
</organism>
<dbReference type="AlphaFoldDB" id="A0AAV5RI53"/>
<dbReference type="InterPro" id="IPR043502">
    <property type="entry name" value="DNA/RNA_pol_sf"/>
</dbReference>
<dbReference type="Gene3D" id="1.10.150.20">
    <property type="entry name" value="5' to 3' exonuclease, C-terminal subdomain"/>
    <property type="match status" value="1"/>
</dbReference>
<dbReference type="PANTHER" id="PTHR10267">
    <property type="entry name" value="DNA POLYMERASE SUBUNIT GAMMA-1"/>
    <property type="match status" value="1"/>
</dbReference>
<dbReference type="PROSITE" id="PS00447">
    <property type="entry name" value="DNA_POLYMERASE_A"/>
    <property type="match status" value="1"/>
</dbReference>
<name>A0AAV5RI53_STABA</name>
<keyword evidence="4 7" id="KW-0239">DNA-directed DNA polymerase</keyword>
<dbReference type="InterPro" id="IPR001098">
    <property type="entry name" value="DNA-dir_DNA_pol_A_palm_dom"/>
</dbReference>
<sequence length="1065" mass="120109">MRRRLVRFVQTKACNSAGIYHLQEDLRFAVFGSRSDRSSQISNEEIDALKKLEQLSLSHLKANNLLNQETSKPKPVPLRLPQLLGNNIDEHFQKIGQQMCTPYLDICEAFSGCTIPKLQDVIDVSDLQLRPGWTRYAKLEDPTPVAYPPESVIVFDVETLPSQTQFPVMATAVSDKYWYVWLNPWLLDSAVKNPNSLIPLGNHLQVVIGHNVGFDRKRVLEEYSVHESKKWFMDTMSFHIASSGMCNQQRLVYAEYMARTSKIDKLSSDLVEQDEATRLSTNRQIKKLKSMNSTLLASLPWLSKTCGNSLSSCVKFYLGLDLNKDDRNIFVTGNRDDFNPELTRKLILYCALDSYYTKNLFDVVFPKFLKKNSHPVSRGALQQLSQVFLPISSSWTEYVDTCEKYYENKQQEINSNLHILAEDAVGLVPSLSLHDESSPSNLHPQVDAKAHSEFMSTISSDPWLRQLDWDIKPLRYTKGTAKQPPRLAKNQKMPGKPKWYKDLFVGNTMKLFTRMRTAVLLLRLKFDAYPLVWSDKDGWCFDVPQDNASEYMALNFTIAKTDKNMISFKLPHPDGADARCTNPFAKFYLSYFDSGQISSENKLAANALVTNLECSYWISARQRIFNQMPVFFDDLANGDVNGRTKEPCQGFILPCVAPMGAVTRRAVEDTWLTASNAKKNRLGSELKSKVEAPEGYSIVGADVDSEELWIASVVGDSTFKMHGASALGWMTLEGTKNAGTDLHSKSAEILGISRNEAKVFNYGRIYGAGKASASRKLRQFNPSLSLREAEKKAEALYTSTKGVKVQGNKFALNSFYCGGTESVIFNQLALLASQPRQKTPILGSEITDALANVNLNAKKQNMLTTRVNWTIQSSGVDYLHLLVASMYYLTRLYNIDARLMLTVHDEVRYLVKEEDKYRASLALQVSNLWTRAMFCQQLGFEDIPANIAFFSLVDIDHILRKEVTDGCVTPTQQSPIKEGECLSIYSLLDKCDDLGAPNEKLLQAFRAQKVVPRNTVLSQIDIPYKVEFAEAQINDPTVAKSMATLATARNRKAMNLPPIGFRTRV</sequence>
<dbReference type="InterPro" id="IPR002297">
    <property type="entry name" value="DNA-dir_DNA_pol_A_mt"/>
</dbReference>
<dbReference type="EMBL" id="BTGC01000003">
    <property type="protein sequence ID" value="GMM51205.1"/>
    <property type="molecule type" value="Genomic_DNA"/>
</dbReference>
<dbReference type="GO" id="GO:0008408">
    <property type="term" value="F:3'-5' exonuclease activity"/>
    <property type="evidence" value="ECO:0007669"/>
    <property type="project" value="TreeGrafter"/>
</dbReference>
<evidence type="ECO:0000256" key="2">
    <source>
        <dbReference type="ARBA" id="ARBA00022679"/>
    </source>
</evidence>
<protein>
    <recommendedName>
        <fullName evidence="1">DNA-directed DNA polymerase</fullName>
        <ecNumber evidence="1">2.7.7.7</ecNumber>
    </recommendedName>
    <alternativeName>
        <fullName evidence="5">Mitochondrial DNA polymerase catalytic subunit</fullName>
    </alternativeName>
</protein>
<dbReference type="SUPFAM" id="SSF56672">
    <property type="entry name" value="DNA/RNA polymerases"/>
    <property type="match status" value="1"/>
</dbReference>
<evidence type="ECO:0000313" key="7">
    <source>
        <dbReference type="EMBL" id="GMM51205.1"/>
    </source>
</evidence>
<dbReference type="InterPro" id="IPR012337">
    <property type="entry name" value="RNaseH-like_sf"/>
</dbReference>
<dbReference type="GO" id="GO:0003887">
    <property type="term" value="F:DNA-directed DNA polymerase activity"/>
    <property type="evidence" value="ECO:0007669"/>
    <property type="project" value="UniProtKB-KW"/>
</dbReference>
<dbReference type="SMART" id="SM00482">
    <property type="entry name" value="POLAc"/>
    <property type="match status" value="1"/>
</dbReference>
<dbReference type="GO" id="GO:0003677">
    <property type="term" value="F:DNA binding"/>
    <property type="evidence" value="ECO:0007669"/>
    <property type="project" value="InterPro"/>
</dbReference>
<evidence type="ECO:0000256" key="1">
    <source>
        <dbReference type="ARBA" id="ARBA00012417"/>
    </source>
</evidence>
<reference evidence="7 8" key="1">
    <citation type="journal article" date="2023" name="Elife">
        <title>Identification of key yeast species and microbe-microbe interactions impacting larval growth of Drosophila in the wild.</title>
        <authorList>
            <person name="Mure A."/>
            <person name="Sugiura Y."/>
            <person name="Maeda R."/>
            <person name="Honda K."/>
            <person name="Sakurai N."/>
            <person name="Takahashi Y."/>
            <person name="Watada M."/>
            <person name="Katoh T."/>
            <person name="Gotoh A."/>
            <person name="Gotoh Y."/>
            <person name="Taniguchi I."/>
            <person name="Nakamura K."/>
            <person name="Hayashi T."/>
            <person name="Katayama T."/>
            <person name="Uemura T."/>
            <person name="Hattori Y."/>
        </authorList>
    </citation>
    <scope>NUCLEOTIDE SEQUENCE [LARGE SCALE GENOMIC DNA]</scope>
    <source>
        <strain evidence="7 8">SB-73</strain>
    </source>
</reference>
<dbReference type="Gene3D" id="3.30.70.370">
    <property type="match status" value="1"/>
</dbReference>
<dbReference type="GO" id="GO:0006264">
    <property type="term" value="P:mitochondrial DNA replication"/>
    <property type="evidence" value="ECO:0007669"/>
    <property type="project" value="TreeGrafter"/>
</dbReference>
<keyword evidence="3" id="KW-0548">Nucleotidyltransferase</keyword>
<dbReference type="Pfam" id="PF18136">
    <property type="entry name" value="DNApol_Exo"/>
    <property type="match status" value="1"/>
</dbReference>
<evidence type="ECO:0000256" key="5">
    <source>
        <dbReference type="ARBA" id="ARBA00031966"/>
    </source>
</evidence>